<sequence>MSEFKVEVEEVVTRYVDANNGAGPMWCYGSPVIVREGGRVFVSAPETDPALDGLCKTRWQLFCRDEGGWQLAQRGARHDEREQCSLVRLPGGRLVLSVNPLADLNAPGRKGRCVPHLLIFNTGDLKRPPSQVAPVWDREYAFTEHSYRGIGVDYKNDAALLLNIEGHEGYAWSWMDRTGRWVKQGKVRFPIRACYPQVGLQNGAAHILAIGDIVEANEAWRAYKEEKTGRKWDYDFRRLFYTWTEDISRADFHGTVEVDSREETAGHIRNLDMWLDPDGAAHVLYATKNIWHDFMRDRFFPGTPIASTVEYRVIKGGKVIEKRTLATHVKDESTPERAARPSGIFYRGGAFHVAPDGKVRALFTAGDTGTHIAQVHPWVDGKPVRIALQNPLYNFFVPGPRQGSEATDAVDLFGTGLEPGVLRYARLRV</sequence>
<evidence type="ECO:0000313" key="1">
    <source>
        <dbReference type="EMBL" id="OGG43863.1"/>
    </source>
</evidence>
<name>A0A1F6C467_HANXR</name>
<gene>
    <name evidence="1" type="ORF">A3F84_27550</name>
</gene>
<dbReference type="EMBL" id="MFKF01000424">
    <property type="protein sequence ID" value="OGG43863.1"/>
    <property type="molecule type" value="Genomic_DNA"/>
</dbReference>
<dbReference type="Proteomes" id="UP000178606">
    <property type="component" value="Unassembled WGS sequence"/>
</dbReference>
<proteinExistence type="predicted"/>
<organism evidence="1 2">
    <name type="scientific">Handelsmanbacteria sp. (strain RIFCSPLOWO2_12_FULL_64_10)</name>
    <dbReference type="NCBI Taxonomy" id="1817868"/>
    <lineage>
        <taxon>Bacteria</taxon>
        <taxon>Candidatus Handelsmaniibacteriota</taxon>
    </lineage>
</organism>
<accession>A0A1F6C467</accession>
<evidence type="ECO:0000313" key="2">
    <source>
        <dbReference type="Proteomes" id="UP000178606"/>
    </source>
</evidence>
<reference evidence="1 2" key="1">
    <citation type="journal article" date="2016" name="Nat. Commun.">
        <title>Thousands of microbial genomes shed light on interconnected biogeochemical processes in an aquifer system.</title>
        <authorList>
            <person name="Anantharaman K."/>
            <person name="Brown C.T."/>
            <person name="Hug L.A."/>
            <person name="Sharon I."/>
            <person name="Castelle C.J."/>
            <person name="Probst A.J."/>
            <person name="Thomas B.C."/>
            <person name="Singh A."/>
            <person name="Wilkins M.J."/>
            <person name="Karaoz U."/>
            <person name="Brodie E.L."/>
            <person name="Williams K.H."/>
            <person name="Hubbard S.S."/>
            <person name="Banfield J.F."/>
        </authorList>
    </citation>
    <scope>NUCLEOTIDE SEQUENCE [LARGE SCALE GENOMIC DNA]</scope>
    <source>
        <strain evidence="2">RIFCSPLOWO2_12_FULL_64_10</strain>
    </source>
</reference>
<dbReference type="AlphaFoldDB" id="A0A1F6C467"/>
<comment type="caution">
    <text evidence="1">The sequence shown here is derived from an EMBL/GenBank/DDBJ whole genome shotgun (WGS) entry which is preliminary data.</text>
</comment>
<protein>
    <submittedName>
        <fullName evidence="1">Uncharacterized protein</fullName>
    </submittedName>
</protein>